<accession>G9MYH4</accession>
<proteinExistence type="predicted"/>
<dbReference type="EMBL" id="ABDF02000079">
    <property type="protein sequence ID" value="EHK20594.1"/>
    <property type="molecule type" value="Genomic_DNA"/>
</dbReference>
<keyword evidence="2" id="KW-1185">Reference proteome</keyword>
<dbReference type="Proteomes" id="UP000007115">
    <property type="component" value="Unassembled WGS sequence"/>
</dbReference>
<organism evidence="1 2">
    <name type="scientific">Hypocrea virens (strain Gv29-8 / FGSC 10586)</name>
    <name type="common">Gliocladium virens</name>
    <name type="synonym">Trichoderma virens</name>
    <dbReference type="NCBI Taxonomy" id="413071"/>
    <lineage>
        <taxon>Eukaryota</taxon>
        <taxon>Fungi</taxon>
        <taxon>Dikarya</taxon>
        <taxon>Ascomycota</taxon>
        <taxon>Pezizomycotina</taxon>
        <taxon>Sordariomycetes</taxon>
        <taxon>Hypocreomycetidae</taxon>
        <taxon>Hypocreales</taxon>
        <taxon>Hypocreaceae</taxon>
        <taxon>Trichoderma</taxon>
    </lineage>
</organism>
<gene>
    <name evidence="1" type="ORF">TRIVIDRAFT_154276</name>
</gene>
<feature type="non-terminal residue" evidence="1">
    <location>
        <position position="1"/>
    </location>
</feature>
<dbReference type="HOGENOM" id="CLU_1506922_0_0_1"/>
<sequence length="179" mass="20623">ISQFSFKNHGVDEFVYALINHRESSGLMSYEQTIKYARFPSLEDNIDNQGSISGRACNDHREVFDVLDWLNGQKNVTSIVELKVPDRMFKPHNELDIAEYVKKFEVENLNWRFLDLSLSIFDNEVKGRIKKLHLYASGKRVAIDHWLGYEGITSFPKVSPSLVAFHGYLIHAAFNFHGS</sequence>
<dbReference type="AlphaFoldDB" id="G9MYH4"/>
<reference evidence="1 2" key="1">
    <citation type="journal article" date="2011" name="Genome Biol.">
        <title>Comparative genome sequence analysis underscores mycoparasitism as the ancestral life style of Trichoderma.</title>
        <authorList>
            <person name="Kubicek C.P."/>
            <person name="Herrera-Estrella A."/>
            <person name="Seidl-Seiboth V."/>
            <person name="Martinez D.A."/>
            <person name="Druzhinina I.S."/>
            <person name="Thon M."/>
            <person name="Zeilinger S."/>
            <person name="Casas-Flores S."/>
            <person name="Horwitz B.A."/>
            <person name="Mukherjee P.K."/>
            <person name="Mukherjee M."/>
            <person name="Kredics L."/>
            <person name="Alcaraz L.D."/>
            <person name="Aerts A."/>
            <person name="Antal Z."/>
            <person name="Atanasova L."/>
            <person name="Cervantes-Badillo M.G."/>
            <person name="Challacombe J."/>
            <person name="Chertkov O."/>
            <person name="McCluskey K."/>
            <person name="Coulpier F."/>
            <person name="Deshpande N."/>
            <person name="von Doehren H."/>
            <person name="Ebbole D.J."/>
            <person name="Esquivel-Naranjo E.U."/>
            <person name="Fekete E."/>
            <person name="Flipphi M."/>
            <person name="Glaser F."/>
            <person name="Gomez-Rodriguez E.Y."/>
            <person name="Gruber S."/>
            <person name="Han C."/>
            <person name="Henrissat B."/>
            <person name="Hermosa R."/>
            <person name="Hernandez-Onate M."/>
            <person name="Karaffa L."/>
            <person name="Kosti I."/>
            <person name="Le Crom S."/>
            <person name="Lindquist E."/>
            <person name="Lucas S."/>
            <person name="Luebeck M."/>
            <person name="Luebeck P.S."/>
            <person name="Margeot A."/>
            <person name="Metz B."/>
            <person name="Misra M."/>
            <person name="Nevalainen H."/>
            <person name="Omann M."/>
            <person name="Packer N."/>
            <person name="Perrone G."/>
            <person name="Uresti-Rivera E.E."/>
            <person name="Salamov A."/>
            <person name="Schmoll M."/>
            <person name="Seiboth B."/>
            <person name="Shapiro H."/>
            <person name="Sukno S."/>
            <person name="Tamayo-Ramos J.A."/>
            <person name="Tisch D."/>
            <person name="Wiest A."/>
            <person name="Wilkinson H.H."/>
            <person name="Zhang M."/>
            <person name="Coutinho P.M."/>
            <person name="Kenerley C.M."/>
            <person name="Monte E."/>
            <person name="Baker S.E."/>
            <person name="Grigoriev I.V."/>
        </authorList>
    </citation>
    <scope>NUCLEOTIDE SEQUENCE [LARGE SCALE GENOMIC DNA]</scope>
    <source>
        <strain evidence="2">Gv29-8 / FGSC 10586</strain>
    </source>
</reference>
<dbReference type="RefSeq" id="XP_013954788.1">
    <property type="nucleotide sequence ID" value="XM_014099313.1"/>
</dbReference>
<protein>
    <submittedName>
        <fullName evidence="1">Uncharacterized protein</fullName>
    </submittedName>
</protein>
<dbReference type="InParanoid" id="G9MYH4"/>
<name>G9MYH4_HYPVG</name>
<evidence type="ECO:0000313" key="1">
    <source>
        <dbReference type="EMBL" id="EHK20594.1"/>
    </source>
</evidence>
<dbReference type="OrthoDB" id="3565018at2759"/>
<dbReference type="eggNOG" id="ENOG502QV1T">
    <property type="taxonomic scope" value="Eukaryota"/>
</dbReference>
<comment type="caution">
    <text evidence="1">The sequence shown here is derived from an EMBL/GenBank/DDBJ whole genome shotgun (WGS) entry which is preliminary data.</text>
</comment>
<evidence type="ECO:0000313" key="2">
    <source>
        <dbReference type="Proteomes" id="UP000007115"/>
    </source>
</evidence>
<dbReference type="GeneID" id="25788269"/>
<dbReference type="STRING" id="413071.G9MYH4"/>
<dbReference type="VEuPathDB" id="FungiDB:TRIVIDRAFT_154276"/>